<keyword evidence="11" id="KW-0812">Transmembrane</keyword>
<feature type="binding site" description="axial binding residue" evidence="9">
    <location>
        <position position="517"/>
    </location>
    <ligand>
        <name>heme</name>
        <dbReference type="ChEBI" id="CHEBI:30413"/>
    </ligand>
    <ligandPart>
        <name>Fe</name>
        <dbReference type="ChEBI" id="CHEBI:18248"/>
    </ligandPart>
</feature>
<feature type="transmembrane region" description="Helical" evidence="11">
    <location>
        <begin position="26"/>
        <end position="45"/>
    </location>
</feature>
<dbReference type="GO" id="GO:0016705">
    <property type="term" value="F:oxidoreductase activity, acting on paired donors, with incorporation or reduction of molecular oxygen"/>
    <property type="evidence" value="ECO:0007669"/>
    <property type="project" value="InterPro"/>
</dbReference>
<dbReference type="EMBL" id="JAODAN010000006">
    <property type="protein sequence ID" value="KAK1923433.1"/>
    <property type="molecule type" value="Genomic_DNA"/>
</dbReference>
<dbReference type="SUPFAM" id="SSF48264">
    <property type="entry name" value="Cytochrome P450"/>
    <property type="match status" value="1"/>
</dbReference>
<evidence type="ECO:0000256" key="3">
    <source>
        <dbReference type="ARBA" id="ARBA00010617"/>
    </source>
</evidence>
<dbReference type="InterPro" id="IPR001128">
    <property type="entry name" value="Cyt_P450"/>
</dbReference>
<protein>
    <submittedName>
        <fullName evidence="12">Cytochrome P450</fullName>
    </submittedName>
</protein>
<keyword evidence="11" id="KW-0472">Membrane</keyword>
<dbReference type="GO" id="GO:0020037">
    <property type="term" value="F:heme binding"/>
    <property type="evidence" value="ECO:0007669"/>
    <property type="project" value="InterPro"/>
</dbReference>
<comment type="similarity">
    <text evidence="3">Belongs to the cytochrome P450 family.</text>
</comment>
<keyword evidence="4 9" id="KW-0349">Heme</keyword>
<evidence type="ECO:0000313" key="13">
    <source>
        <dbReference type="Proteomes" id="UP001182556"/>
    </source>
</evidence>
<dbReference type="CDD" id="cd11069">
    <property type="entry name" value="CYP_FUM15-like"/>
    <property type="match status" value="1"/>
</dbReference>
<dbReference type="PANTHER" id="PTHR24305:SF166">
    <property type="entry name" value="CYTOCHROME P450 12A4, MITOCHONDRIAL-RELATED"/>
    <property type="match status" value="1"/>
</dbReference>
<keyword evidence="7 9" id="KW-0408">Iron</keyword>
<organism evidence="12 13">
    <name type="scientific">Papiliotrema laurentii</name>
    <name type="common">Cryptococcus laurentii</name>
    <dbReference type="NCBI Taxonomy" id="5418"/>
    <lineage>
        <taxon>Eukaryota</taxon>
        <taxon>Fungi</taxon>
        <taxon>Dikarya</taxon>
        <taxon>Basidiomycota</taxon>
        <taxon>Agaricomycotina</taxon>
        <taxon>Tremellomycetes</taxon>
        <taxon>Tremellales</taxon>
        <taxon>Rhynchogastremaceae</taxon>
        <taxon>Papiliotrema</taxon>
    </lineage>
</organism>
<evidence type="ECO:0000256" key="9">
    <source>
        <dbReference type="PIRSR" id="PIRSR602403-1"/>
    </source>
</evidence>
<name>A0AAD9CZT3_PAPLA</name>
<evidence type="ECO:0000256" key="1">
    <source>
        <dbReference type="ARBA" id="ARBA00001971"/>
    </source>
</evidence>
<dbReference type="InterPro" id="IPR036396">
    <property type="entry name" value="Cyt_P450_sf"/>
</dbReference>
<evidence type="ECO:0000256" key="6">
    <source>
        <dbReference type="ARBA" id="ARBA00023002"/>
    </source>
</evidence>
<keyword evidence="13" id="KW-1185">Reference proteome</keyword>
<comment type="pathway">
    <text evidence="2">Secondary metabolite biosynthesis.</text>
</comment>
<dbReference type="InterPro" id="IPR002403">
    <property type="entry name" value="Cyt_P450_E_grp-IV"/>
</dbReference>
<dbReference type="GO" id="GO:0005506">
    <property type="term" value="F:iron ion binding"/>
    <property type="evidence" value="ECO:0007669"/>
    <property type="project" value="InterPro"/>
</dbReference>
<gene>
    <name evidence="12" type="ORF">DB88DRAFT_491227</name>
</gene>
<feature type="transmembrane region" description="Helical" evidence="11">
    <location>
        <begin position="253"/>
        <end position="275"/>
    </location>
</feature>
<keyword evidence="8" id="KW-0503">Monooxygenase</keyword>
<dbReference type="Pfam" id="PF00067">
    <property type="entry name" value="p450"/>
    <property type="match status" value="1"/>
</dbReference>
<comment type="cofactor">
    <cofactor evidence="1 9">
        <name>heme</name>
        <dbReference type="ChEBI" id="CHEBI:30413"/>
    </cofactor>
</comment>
<reference evidence="12" key="1">
    <citation type="submission" date="2023-02" db="EMBL/GenBank/DDBJ databases">
        <title>Identification and recombinant expression of a fungal hydrolase from Papiliotrema laurentii that hydrolyzes apple cutin and clears colloidal polyester polyurethane.</title>
        <authorList>
            <consortium name="DOE Joint Genome Institute"/>
            <person name="Roman V.A."/>
            <person name="Bojanowski C."/>
            <person name="Crable B.R."/>
            <person name="Wagner D.N."/>
            <person name="Hung C.S."/>
            <person name="Nadeau L.J."/>
            <person name="Schratz L."/>
            <person name="Haridas S."/>
            <person name="Pangilinan J."/>
            <person name="Lipzen A."/>
            <person name="Na H."/>
            <person name="Yan M."/>
            <person name="Ng V."/>
            <person name="Grigoriev I.V."/>
            <person name="Spatafora J.W."/>
            <person name="Barlow D."/>
            <person name="Biffinger J."/>
            <person name="Kelley-Loughnane N."/>
            <person name="Varaljay V.A."/>
            <person name="Crookes-Goodson W.J."/>
        </authorList>
    </citation>
    <scope>NUCLEOTIDE SEQUENCE</scope>
    <source>
        <strain evidence="12">5307AH</strain>
    </source>
</reference>
<accession>A0AAD9CZT3</accession>
<sequence>MSLRLADLLPSWLPSTTAMKGSWTSIMYTTLGATAIILLGMYIYFVPYTEHRSRISHLRGPPREHWFWGVLQPIIKAPPMVQHAEWAKTYGPTYRYSVLFNFQRFYTEDTTALSYILQHSEIFQKPSQTRRGLSDMLGNGLLTAEGPDHKRQRKLLNSSFSPGAVRGMVPIFFDKGYELRDKLLSMIEDDSAGNASPTPPKPEDRVEGGRKIDVMKFLGQATLDVIGLAGFNYDFHALSQPKNELAEAYREMFSAGMNITFMAIVQALVPGARYIPTKRVRVTNKARDTTLRMGRRLVEDKKKAIKAAITGSVEKGSDIGKDLLSILIKANMANDLPADQRLSDDEVLAQITTFMLAGNETSSTALTWTLYLLSLHPEIQDRLREEVTAVNDERPDMEALNALPYLDAVIREGLRLMAPAPSTVREANQDVVIPLGQPIQDKNGKMIDHVTLGKGTTLFIPILNINQSTEIWGPDAAEFNPDRYLHPSKNDTSSETKNQVPGVWGNLLTFLGGNRNCIGYRFALVEIKAILFILIRNFEFALLPSNPEIERKSSIVMRPRIKGEEEAGLQMPLIVKPLSA</sequence>
<keyword evidence="5 9" id="KW-0479">Metal-binding</keyword>
<feature type="region of interest" description="Disordered" evidence="10">
    <location>
        <begin position="189"/>
        <end position="208"/>
    </location>
</feature>
<keyword evidence="11" id="KW-1133">Transmembrane helix</keyword>
<evidence type="ECO:0000256" key="8">
    <source>
        <dbReference type="ARBA" id="ARBA00023033"/>
    </source>
</evidence>
<evidence type="ECO:0000313" key="12">
    <source>
        <dbReference type="EMBL" id="KAK1923433.1"/>
    </source>
</evidence>
<dbReference type="PRINTS" id="PR00465">
    <property type="entry name" value="EP450IV"/>
</dbReference>
<evidence type="ECO:0000256" key="7">
    <source>
        <dbReference type="ARBA" id="ARBA00023004"/>
    </source>
</evidence>
<dbReference type="InterPro" id="IPR050121">
    <property type="entry name" value="Cytochrome_P450_monoxygenase"/>
</dbReference>
<evidence type="ECO:0000256" key="2">
    <source>
        <dbReference type="ARBA" id="ARBA00005179"/>
    </source>
</evidence>
<dbReference type="PANTHER" id="PTHR24305">
    <property type="entry name" value="CYTOCHROME P450"/>
    <property type="match status" value="1"/>
</dbReference>
<evidence type="ECO:0000256" key="10">
    <source>
        <dbReference type="SAM" id="MobiDB-lite"/>
    </source>
</evidence>
<proteinExistence type="inferred from homology"/>
<dbReference type="Proteomes" id="UP001182556">
    <property type="component" value="Unassembled WGS sequence"/>
</dbReference>
<keyword evidence="6" id="KW-0560">Oxidoreductase</keyword>
<dbReference type="GO" id="GO:0004497">
    <property type="term" value="F:monooxygenase activity"/>
    <property type="evidence" value="ECO:0007669"/>
    <property type="project" value="UniProtKB-KW"/>
</dbReference>
<dbReference type="Gene3D" id="1.10.630.10">
    <property type="entry name" value="Cytochrome P450"/>
    <property type="match status" value="1"/>
</dbReference>
<dbReference type="PRINTS" id="PR00385">
    <property type="entry name" value="P450"/>
</dbReference>
<dbReference type="AlphaFoldDB" id="A0AAD9CZT3"/>
<evidence type="ECO:0000256" key="11">
    <source>
        <dbReference type="SAM" id="Phobius"/>
    </source>
</evidence>
<evidence type="ECO:0000256" key="4">
    <source>
        <dbReference type="ARBA" id="ARBA00022617"/>
    </source>
</evidence>
<evidence type="ECO:0000256" key="5">
    <source>
        <dbReference type="ARBA" id="ARBA00022723"/>
    </source>
</evidence>
<comment type="caution">
    <text evidence="12">The sequence shown here is derived from an EMBL/GenBank/DDBJ whole genome shotgun (WGS) entry which is preliminary data.</text>
</comment>